<gene>
    <name evidence="1" type="ORF">LEP1GSC008_2205</name>
</gene>
<name>M6F5N9_9LEPT</name>
<dbReference type="Proteomes" id="UP000011980">
    <property type="component" value="Unassembled WGS sequence"/>
</dbReference>
<dbReference type="PATRIC" id="fig|1240687.3.peg.3485"/>
<dbReference type="AlphaFoldDB" id="M6F5N9"/>
<dbReference type="EMBL" id="ANCE01000170">
    <property type="protein sequence ID" value="EMK22342.1"/>
    <property type="molecule type" value="Genomic_DNA"/>
</dbReference>
<proteinExistence type="predicted"/>
<protein>
    <submittedName>
        <fullName evidence="1">Uncharacterized protein</fullName>
    </submittedName>
</protein>
<comment type="caution">
    <text evidence="1">The sequence shown here is derived from an EMBL/GenBank/DDBJ whole genome shotgun (WGS) entry which is preliminary data.</text>
</comment>
<evidence type="ECO:0000313" key="2">
    <source>
        <dbReference type="Proteomes" id="UP000011980"/>
    </source>
</evidence>
<organism evidence="1 2">
    <name type="scientific">Leptospira kirschneri serovar Bulgarica str. Nikolaevo</name>
    <dbReference type="NCBI Taxonomy" id="1240687"/>
    <lineage>
        <taxon>Bacteria</taxon>
        <taxon>Pseudomonadati</taxon>
        <taxon>Spirochaetota</taxon>
        <taxon>Spirochaetia</taxon>
        <taxon>Leptospirales</taxon>
        <taxon>Leptospiraceae</taxon>
        <taxon>Leptospira</taxon>
    </lineage>
</organism>
<evidence type="ECO:0000313" key="1">
    <source>
        <dbReference type="EMBL" id="EMK22342.1"/>
    </source>
</evidence>
<accession>M6F5N9</accession>
<sequence length="41" mass="4946">MLFARDANFKLKHSFRCAFLPDFWMVCGSEVFELTQNYRII</sequence>
<reference evidence="1 2" key="1">
    <citation type="submission" date="2013-01" db="EMBL/GenBank/DDBJ databases">
        <authorList>
            <person name="Harkins D.M."/>
            <person name="Durkin A.S."/>
            <person name="Brinkac L.M."/>
            <person name="Haft D.H."/>
            <person name="Selengut J.D."/>
            <person name="Sanka R."/>
            <person name="DePew J."/>
            <person name="Purushe J."/>
            <person name="Galloway R.L."/>
            <person name="Vinetz J.M."/>
            <person name="Sutton G.G."/>
            <person name="Nierman W.C."/>
            <person name="Fouts D.E."/>
        </authorList>
    </citation>
    <scope>NUCLEOTIDE SEQUENCE [LARGE SCALE GENOMIC DNA]</scope>
    <source>
        <strain evidence="1 2">Nikolaevo</strain>
    </source>
</reference>